<protein>
    <submittedName>
        <fullName evidence="2">Methylamine methyltransferase corrinoid protein reductive activase</fullName>
    </submittedName>
</protein>
<dbReference type="OrthoDB" id="23478at2157"/>
<dbReference type="SUPFAM" id="SSF54862">
    <property type="entry name" value="4Fe-4S ferredoxins"/>
    <property type="match status" value="1"/>
</dbReference>
<dbReference type="InterPro" id="IPR052911">
    <property type="entry name" value="Corrinoid_activation_enz"/>
</dbReference>
<dbReference type="Gene3D" id="3.30.420.480">
    <property type="entry name" value="Domain of unknown function (DUF4445)"/>
    <property type="match status" value="1"/>
</dbReference>
<dbReference type="InterPro" id="IPR017900">
    <property type="entry name" value="4Fe4S_Fe_S_CS"/>
</dbReference>
<dbReference type="Pfam" id="PF12838">
    <property type="entry name" value="Fer4_7"/>
    <property type="match status" value="1"/>
</dbReference>
<reference evidence="2 3" key="1">
    <citation type="submission" date="2019-06" db="EMBL/GenBank/DDBJ databases">
        <title>Draft genome sequence of Methanolobus vulcani B1d.</title>
        <authorList>
            <person name="Creighbaum A.J."/>
            <person name="Ticak T."/>
            <person name="Hariraju D."/>
            <person name="Arivett B.A."/>
            <person name="Ferguson D.J.Jr."/>
        </authorList>
    </citation>
    <scope>NUCLEOTIDE SEQUENCE [LARGE SCALE GENOMIC DNA]</scope>
    <source>
        <strain evidence="2 3">B1d</strain>
    </source>
</reference>
<dbReference type="InterPro" id="IPR026339">
    <property type="entry name" value="RamA_corrin_act"/>
</dbReference>
<dbReference type="InterPro" id="IPR041414">
    <property type="entry name" value="Raco-like_middle"/>
</dbReference>
<dbReference type="PROSITE" id="PS51379">
    <property type="entry name" value="4FE4S_FER_2"/>
    <property type="match status" value="2"/>
</dbReference>
<dbReference type="PANTHER" id="PTHR42895">
    <property type="entry name" value="IRON-SULFUR CLUSTER-BINDING PROTEIN-RELATED"/>
    <property type="match status" value="1"/>
</dbReference>
<sequence length="556" mass="60434">MYGIALDVGTSGFRAQLIDLETKEVIKTSMTMKHPLPGGNVTDHLDFAISIGEDVAHGVIIDAVGKMIEGFDVDPLQISKIAVCGNPIQLSLFQNSEIRDLAYVGRNMRKRLGIDNIQRDARIFKATDIFHRILNLENCLIIIPPAIEHEIGADALAMMVETDFLEQEEPTLVTDYGTNAEMAIKVGHRIITGSAAAGPAIEGQGISCGMLAAPGAITDVDLEDKFWRIYVLNENMDVEKGHLIDPISGTIIERSGIVPVGVTGTGLISILSLAIDTGLITSPPRLKYGRIELGEGIEISEEDIIEAGKAIGAIRAAQLTLIHESGIAYENLETMYMSGASGTYVNPAKARKIGSCPDFTKRTVQFGNTSLSLARDIVLENVKLDVLIELAGNIKADHLMMATSETFKKLYACELGYWTEGMSMEMYRKLLKMSKLPELPAPIADPVLEKRATEDISETGTGRVEVIDDIGITLEELAVGCIMCHKCENECPENAISIKNVDGSFIAEYNTLKCLGTACKRCVSVCPIHALDYKEIKLMHDYSLSVLPTWAAGGFQ</sequence>
<dbReference type="InterPro" id="IPR017896">
    <property type="entry name" value="4Fe4S_Fe-S-bd"/>
</dbReference>
<keyword evidence="2" id="KW-0808">Transferase</keyword>
<dbReference type="Pfam" id="PF14574">
    <property type="entry name" value="RACo_C_ter"/>
    <property type="match status" value="1"/>
</dbReference>
<evidence type="ECO:0000313" key="2">
    <source>
        <dbReference type="EMBL" id="TQD25355.1"/>
    </source>
</evidence>
<feature type="domain" description="4Fe-4S ferredoxin-type" evidence="1">
    <location>
        <begin position="470"/>
        <end position="501"/>
    </location>
</feature>
<dbReference type="GO" id="GO:0016491">
    <property type="term" value="F:oxidoreductase activity"/>
    <property type="evidence" value="ECO:0007669"/>
    <property type="project" value="UniProtKB-ARBA"/>
</dbReference>
<dbReference type="InterPro" id="IPR042259">
    <property type="entry name" value="Raco-like_middle_sf"/>
</dbReference>
<evidence type="ECO:0000259" key="1">
    <source>
        <dbReference type="PROSITE" id="PS51379"/>
    </source>
</evidence>
<name>A0A7Z8KPJ5_9EURY</name>
<dbReference type="Pfam" id="PF17651">
    <property type="entry name" value="Raco_middle"/>
    <property type="match status" value="1"/>
</dbReference>
<keyword evidence="3" id="KW-1185">Reference proteome</keyword>
<dbReference type="Proteomes" id="UP000319335">
    <property type="component" value="Unassembled WGS sequence"/>
</dbReference>
<dbReference type="GO" id="GO:0032259">
    <property type="term" value="P:methylation"/>
    <property type="evidence" value="ECO:0007669"/>
    <property type="project" value="UniProtKB-KW"/>
</dbReference>
<gene>
    <name evidence="2" type="ORF">FKV42_10000</name>
</gene>
<proteinExistence type="predicted"/>
<dbReference type="EMBL" id="VIAQ01000015">
    <property type="protein sequence ID" value="TQD25355.1"/>
    <property type="molecule type" value="Genomic_DNA"/>
</dbReference>
<dbReference type="Gene3D" id="3.30.70.20">
    <property type="match status" value="1"/>
</dbReference>
<keyword evidence="2" id="KW-0489">Methyltransferase</keyword>
<feature type="domain" description="4Fe-4S ferredoxin-type" evidence="1">
    <location>
        <begin position="505"/>
        <end position="536"/>
    </location>
</feature>
<dbReference type="PROSITE" id="PS00198">
    <property type="entry name" value="4FE4S_FER_1"/>
    <property type="match status" value="1"/>
</dbReference>
<evidence type="ECO:0000313" key="3">
    <source>
        <dbReference type="Proteomes" id="UP000319335"/>
    </source>
</evidence>
<dbReference type="InterPro" id="IPR027980">
    <property type="entry name" value="RACo_C"/>
</dbReference>
<organism evidence="2 3">
    <name type="scientific">Methanolobus vulcani</name>
    <dbReference type="NCBI Taxonomy" id="38026"/>
    <lineage>
        <taxon>Archaea</taxon>
        <taxon>Methanobacteriati</taxon>
        <taxon>Methanobacteriota</taxon>
        <taxon>Stenosarchaea group</taxon>
        <taxon>Methanomicrobia</taxon>
        <taxon>Methanosarcinales</taxon>
        <taxon>Methanosarcinaceae</taxon>
        <taxon>Methanolobus</taxon>
    </lineage>
</organism>
<dbReference type="GO" id="GO:0008168">
    <property type="term" value="F:methyltransferase activity"/>
    <property type="evidence" value="ECO:0007669"/>
    <property type="project" value="UniProtKB-KW"/>
</dbReference>
<dbReference type="PANTHER" id="PTHR42895:SF2">
    <property type="entry name" value="IRON-SULFUR CLUSTER PROTEIN"/>
    <property type="match status" value="1"/>
</dbReference>
<dbReference type="RefSeq" id="WP_154810080.1">
    <property type="nucleotide sequence ID" value="NZ_VIAQ01000015.1"/>
</dbReference>
<dbReference type="NCBIfam" id="TIGR04270">
    <property type="entry name" value="Rama_corrin_act"/>
    <property type="match status" value="1"/>
</dbReference>
<comment type="caution">
    <text evidence="2">The sequence shown here is derived from an EMBL/GenBank/DDBJ whole genome shotgun (WGS) entry which is preliminary data.</text>
</comment>
<accession>A0A7Z8KPJ5</accession>
<dbReference type="AlphaFoldDB" id="A0A7Z8KPJ5"/>